<proteinExistence type="predicted"/>
<feature type="region of interest" description="Disordered" evidence="1">
    <location>
        <begin position="30"/>
        <end position="56"/>
    </location>
</feature>
<reference evidence="2 3" key="1">
    <citation type="journal article" date="2024" name="G3 (Bethesda)">
        <title>Genome assembly of Hibiscus sabdariffa L. provides insights into metabolisms of medicinal natural products.</title>
        <authorList>
            <person name="Kim T."/>
        </authorList>
    </citation>
    <scope>NUCLEOTIDE SEQUENCE [LARGE SCALE GENOMIC DNA]</scope>
    <source>
        <strain evidence="2">TK-2024</strain>
        <tissue evidence="2">Old leaves</tissue>
    </source>
</reference>
<name>A0ABR2RTN7_9ROSI</name>
<accession>A0ABR2RTN7</accession>
<evidence type="ECO:0000313" key="2">
    <source>
        <dbReference type="EMBL" id="KAK9016119.1"/>
    </source>
</evidence>
<evidence type="ECO:0000313" key="3">
    <source>
        <dbReference type="Proteomes" id="UP001396334"/>
    </source>
</evidence>
<dbReference type="Proteomes" id="UP001396334">
    <property type="component" value="Unassembled WGS sequence"/>
</dbReference>
<evidence type="ECO:0000256" key="1">
    <source>
        <dbReference type="SAM" id="MobiDB-lite"/>
    </source>
</evidence>
<feature type="compositionally biased region" description="Polar residues" evidence="1">
    <location>
        <begin position="45"/>
        <end position="56"/>
    </location>
</feature>
<dbReference type="EMBL" id="JBBPBN010000021">
    <property type="protein sequence ID" value="KAK9016119.1"/>
    <property type="molecule type" value="Genomic_DNA"/>
</dbReference>
<organism evidence="2 3">
    <name type="scientific">Hibiscus sabdariffa</name>
    <name type="common">roselle</name>
    <dbReference type="NCBI Taxonomy" id="183260"/>
    <lineage>
        <taxon>Eukaryota</taxon>
        <taxon>Viridiplantae</taxon>
        <taxon>Streptophyta</taxon>
        <taxon>Embryophyta</taxon>
        <taxon>Tracheophyta</taxon>
        <taxon>Spermatophyta</taxon>
        <taxon>Magnoliopsida</taxon>
        <taxon>eudicotyledons</taxon>
        <taxon>Gunneridae</taxon>
        <taxon>Pentapetalae</taxon>
        <taxon>rosids</taxon>
        <taxon>malvids</taxon>
        <taxon>Malvales</taxon>
        <taxon>Malvaceae</taxon>
        <taxon>Malvoideae</taxon>
        <taxon>Hibiscus</taxon>
    </lineage>
</organism>
<keyword evidence="3" id="KW-1185">Reference proteome</keyword>
<protein>
    <submittedName>
        <fullName evidence="2">Uncharacterized protein</fullName>
    </submittedName>
</protein>
<comment type="caution">
    <text evidence="2">The sequence shown here is derived from an EMBL/GenBank/DDBJ whole genome shotgun (WGS) entry which is preliminary data.</text>
</comment>
<sequence length="150" mass="17106">MQKKIQLEHNPVKKENKQIAVRMNYKRIDESKQSAEKTRHHQVHVGTTTKTGVQRNPETKRIKETKTEPRLTREAQKKLLKKSLTKVALIYHNLLFGNPAGATRDLVSSLLDSFFTSSLDIKRGLLSHCPPSTTKIVPFTNFPSSISKMQ</sequence>
<gene>
    <name evidence="2" type="ORF">V6N11_007199</name>
</gene>